<dbReference type="PANTHER" id="PTHR43249:SF1">
    <property type="entry name" value="D-GLUCOSIDE 3-DEHYDROGENASE"/>
    <property type="match status" value="1"/>
</dbReference>
<dbReference type="InterPro" id="IPR055170">
    <property type="entry name" value="GFO_IDH_MocA-like_dom"/>
</dbReference>
<dbReference type="Gene3D" id="3.30.360.10">
    <property type="entry name" value="Dihydrodipicolinate Reductase, domain 2"/>
    <property type="match status" value="1"/>
</dbReference>
<reference evidence="5 6" key="1">
    <citation type="submission" date="2024-09" db="EMBL/GenBank/DDBJ databases">
        <authorList>
            <person name="Sun Q."/>
            <person name="Mori K."/>
        </authorList>
    </citation>
    <scope>NUCLEOTIDE SEQUENCE [LARGE SCALE GENOMIC DNA]</scope>
    <source>
        <strain evidence="5 6">CICC 10874</strain>
    </source>
</reference>
<evidence type="ECO:0000256" key="2">
    <source>
        <dbReference type="SAM" id="MobiDB-lite"/>
    </source>
</evidence>
<dbReference type="Pfam" id="PF22725">
    <property type="entry name" value="GFO_IDH_MocA_C3"/>
    <property type="match status" value="1"/>
</dbReference>
<name>A0ABV6R6X3_9MICO</name>
<dbReference type="PANTHER" id="PTHR43249">
    <property type="entry name" value="UDP-N-ACETYL-2-AMINO-2-DEOXY-D-GLUCURONATE OXIDASE"/>
    <property type="match status" value="1"/>
</dbReference>
<dbReference type="Gene3D" id="3.40.50.720">
    <property type="entry name" value="NAD(P)-binding Rossmann-like Domain"/>
    <property type="match status" value="1"/>
</dbReference>
<feature type="region of interest" description="Disordered" evidence="2">
    <location>
        <begin position="352"/>
        <end position="374"/>
    </location>
</feature>
<keyword evidence="6" id="KW-1185">Reference proteome</keyword>
<evidence type="ECO:0000313" key="6">
    <source>
        <dbReference type="Proteomes" id="UP001589793"/>
    </source>
</evidence>
<accession>A0ABV6R6X3</accession>
<gene>
    <name evidence="5" type="ORF">ACFFF6_02010</name>
</gene>
<dbReference type="Pfam" id="PF01408">
    <property type="entry name" value="GFO_IDH_MocA"/>
    <property type="match status" value="1"/>
</dbReference>
<evidence type="ECO:0000313" key="5">
    <source>
        <dbReference type="EMBL" id="MFC0672725.1"/>
    </source>
</evidence>
<protein>
    <submittedName>
        <fullName evidence="5">Gfo/Idh/MocA family protein</fullName>
    </submittedName>
</protein>
<dbReference type="Proteomes" id="UP001589793">
    <property type="component" value="Unassembled WGS sequence"/>
</dbReference>
<dbReference type="SUPFAM" id="SSF51735">
    <property type="entry name" value="NAD(P)-binding Rossmann-fold domains"/>
    <property type="match status" value="1"/>
</dbReference>
<dbReference type="SUPFAM" id="SSF55347">
    <property type="entry name" value="Glyceraldehyde-3-phosphate dehydrogenase-like, C-terminal domain"/>
    <property type="match status" value="1"/>
</dbReference>
<evidence type="ECO:0000259" key="4">
    <source>
        <dbReference type="Pfam" id="PF22725"/>
    </source>
</evidence>
<dbReference type="InterPro" id="IPR052515">
    <property type="entry name" value="Gfo/Idh/MocA_Oxidoreductase"/>
</dbReference>
<organism evidence="5 6">
    <name type="scientific">Brachybacterium hainanense</name>
    <dbReference type="NCBI Taxonomy" id="1541174"/>
    <lineage>
        <taxon>Bacteria</taxon>
        <taxon>Bacillati</taxon>
        <taxon>Actinomycetota</taxon>
        <taxon>Actinomycetes</taxon>
        <taxon>Micrococcales</taxon>
        <taxon>Dermabacteraceae</taxon>
        <taxon>Brachybacterium</taxon>
    </lineage>
</organism>
<evidence type="ECO:0000256" key="1">
    <source>
        <dbReference type="ARBA" id="ARBA00023027"/>
    </source>
</evidence>
<evidence type="ECO:0000259" key="3">
    <source>
        <dbReference type="Pfam" id="PF01408"/>
    </source>
</evidence>
<feature type="domain" description="Gfo/Idh/MocA-like oxidoreductase N-terminal" evidence="3">
    <location>
        <begin position="10"/>
        <end position="125"/>
    </location>
</feature>
<sequence>MSISDPASPRVAIVGTGGIARAHARALAQLPAVSLAACVDPVADAREAFAAEFAVPRRVPSLAELLEGGGIDVVHLCTPPSTHAPLALEALGAGVHVLCEKPSALSLSELDAIIAAERRSGARFATVFQHRFGPGGARLIELARSGRLGSVRTATCETLWDRPPAYFDPPWRGRWGTEGGGPTLGHGIHQIDLLLAALGPFTRICASARRQALPTNTEDVSAAVVEFASGAVATIISSLLSVRESSRLRIDLELASIEVEHVYGYTDADWRFTPRAGAPTDVRSAWDLPGDSPSSSHLDQFRAVYGALADGTAPAGLPVDSASARETLLLITALYQSAFTGTWVTREEADAPGPFHRALDGGGRAPWDDVKEEH</sequence>
<dbReference type="InterPro" id="IPR036291">
    <property type="entry name" value="NAD(P)-bd_dom_sf"/>
</dbReference>
<comment type="caution">
    <text evidence="5">The sequence shown here is derived from an EMBL/GenBank/DDBJ whole genome shotgun (WGS) entry which is preliminary data.</text>
</comment>
<proteinExistence type="predicted"/>
<dbReference type="InterPro" id="IPR000683">
    <property type="entry name" value="Gfo/Idh/MocA-like_OxRdtase_N"/>
</dbReference>
<keyword evidence="1" id="KW-0520">NAD</keyword>
<dbReference type="EMBL" id="JBHLSV010000002">
    <property type="protein sequence ID" value="MFC0672725.1"/>
    <property type="molecule type" value="Genomic_DNA"/>
</dbReference>
<dbReference type="RefSeq" id="WP_376977739.1">
    <property type="nucleotide sequence ID" value="NZ_JBHLSV010000002.1"/>
</dbReference>
<feature type="domain" description="GFO/IDH/MocA-like oxidoreductase" evidence="4">
    <location>
        <begin position="139"/>
        <end position="257"/>
    </location>
</feature>